<evidence type="ECO:0000313" key="1">
    <source>
        <dbReference type="EMBL" id="BDZ53760.1"/>
    </source>
</evidence>
<name>A0ABN6YCT5_9MICO</name>
<dbReference type="EMBL" id="AP027734">
    <property type="protein sequence ID" value="BDZ53760.1"/>
    <property type="molecule type" value="Genomic_DNA"/>
</dbReference>
<dbReference type="Pfam" id="PF08310">
    <property type="entry name" value="LGFP"/>
    <property type="match status" value="2"/>
</dbReference>
<evidence type="ECO:0000313" key="2">
    <source>
        <dbReference type="Proteomes" id="UP001321477"/>
    </source>
</evidence>
<protein>
    <recommendedName>
        <fullName evidence="3">LGFP repeat-containing protein</fullName>
    </recommendedName>
</protein>
<dbReference type="RefSeq" id="WP_286329416.1">
    <property type="nucleotide sequence ID" value="NZ_AP027734.1"/>
</dbReference>
<reference evidence="2" key="1">
    <citation type="journal article" date="2019" name="Int. J. Syst. Evol. Microbiol.">
        <title>The Global Catalogue of Microorganisms (GCM) 10K type strain sequencing project: providing services to taxonomists for standard genome sequencing and annotation.</title>
        <authorList>
            <consortium name="The Broad Institute Genomics Platform"/>
            <consortium name="The Broad Institute Genome Sequencing Center for Infectious Disease"/>
            <person name="Wu L."/>
            <person name="Ma J."/>
        </authorList>
    </citation>
    <scope>NUCLEOTIDE SEQUENCE [LARGE SCALE GENOMIC DNA]</scope>
    <source>
        <strain evidence="2">NBRC 109019</strain>
    </source>
</reference>
<organism evidence="1 2">
    <name type="scientific">Agromyces marinus</name>
    <dbReference type="NCBI Taxonomy" id="1389020"/>
    <lineage>
        <taxon>Bacteria</taxon>
        <taxon>Bacillati</taxon>
        <taxon>Actinomycetota</taxon>
        <taxon>Actinomycetes</taxon>
        <taxon>Micrococcales</taxon>
        <taxon>Microbacteriaceae</taxon>
        <taxon>Agromyces</taxon>
    </lineage>
</organism>
<accession>A0ABN6YCT5</accession>
<proteinExistence type="predicted"/>
<gene>
    <name evidence="1" type="ORF">GCM10025870_08330</name>
</gene>
<dbReference type="Proteomes" id="UP001321477">
    <property type="component" value="Chromosome"/>
</dbReference>
<keyword evidence="2" id="KW-1185">Reference proteome</keyword>
<evidence type="ECO:0008006" key="3">
    <source>
        <dbReference type="Google" id="ProtNLM"/>
    </source>
</evidence>
<dbReference type="InterPro" id="IPR013207">
    <property type="entry name" value="LGFP"/>
</dbReference>
<sequence>MKTGPAGRAGFPVGDYQVVGDGRSQQFEHGTYLWSRPGGVRFVPTRIAEAMTAARGPVSTTGFPVGDATDYPGGGLGQRFQFAAVWWSAAGGFYTAGSLGAHYLKIGGPRSSLGYPIGQYTAHSDGSRSQRFQHGTLVWTSATGVVRK</sequence>